<dbReference type="GO" id="GO:0005886">
    <property type="term" value="C:plasma membrane"/>
    <property type="evidence" value="ECO:0007669"/>
    <property type="project" value="TreeGrafter"/>
</dbReference>
<dbReference type="PANTHER" id="PTHR35813:SF1">
    <property type="entry name" value="INNER MEMBRANE PROTEIN YBAN"/>
    <property type="match status" value="1"/>
</dbReference>
<evidence type="ECO:0000313" key="2">
    <source>
        <dbReference type="EMBL" id="SFU73273.1"/>
    </source>
</evidence>
<feature type="transmembrane region" description="Helical" evidence="1">
    <location>
        <begin position="29"/>
        <end position="61"/>
    </location>
</feature>
<name>A0A1I7IK32_9PROT</name>
<dbReference type="InterPro" id="IPR007401">
    <property type="entry name" value="DUF454"/>
</dbReference>
<gene>
    <name evidence="2" type="ORF">SAMN05216339_10931</name>
</gene>
<proteinExistence type="predicted"/>
<keyword evidence="1" id="KW-0812">Transmembrane</keyword>
<sequence length="147" mass="16859">MSTEFNKSMNQPQTNIHLLQLHDSPAMRWLYLSIGVTALFMGVLGIFLPVLPTTPFILLAAGCFARSSKRFHDYLLSHRIAGPIIHEWCEYRSVTRQVKHWAYLVMTLSFGSSILIVSLWELKGMLVLLAAVLFSFIWRLPVRDEHS</sequence>
<evidence type="ECO:0000313" key="3">
    <source>
        <dbReference type="Proteomes" id="UP000183926"/>
    </source>
</evidence>
<dbReference type="PIRSF" id="PIRSF016789">
    <property type="entry name" value="DUF454"/>
    <property type="match status" value="1"/>
</dbReference>
<evidence type="ECO:0008006" key="4">
    <source>
        <dbReference type="Google" id="ProtNLM"/>
    </source>
</evidence>
<reference evidence="2 3" key="1">
    <citation type="submission" date="2016-10" db="EMBL/GenBank/DDBJ databases">
        <authorList>
            <person name="de Groot N.N."/>
        </authorList>
    </citation>
    <scope>NUCLEOTIDE SEQUENCE [LARGE SCALE GENOMIC DNA]</scope>
    <source>
        <strain evidence="2 3">Nm24</strain>
    </source>
</reference>
<dbReference type="RefSeq" id="WP_083414739.1">
    <property type="nucleotide sequence ID" value="NZ_FPBL01000009.1"/>
</dbReference>
<keyword evidence="1" id="KW-1133">Transmembrane helix</keyword>
<organism evidence="2 3">
    <name type="scientific">Nitrosomonas eutropha</name>
    <dbReference type="NCBI Taxonomy" id="916"/>
    <lineage>
        <taxon>Bacteria</taxon>
        <taxon>Pseudomonadati</taxon>
        <taxon>Pseudomonadota</taxon>
        <taxon>Betaproteobacteria</taxon>
        <taxon>Nitrosomonadales</taxon>
        <taxon>Nitrosomonadaceae</taxon>
        <taxon>Nitrosomonas</taxon>
    </lineage>
</organism>
<dbReference type="Pfam" id="PF04304">
    <property type="entry name" value="DUF454"/>
    <property type="match status" value="1"/>
</dbReference>
<feature type="transmembrane region" description="Helical" evidence="1">
    <location>
        <begin position="101"/>
        <end position="120"/>
    </location>
</feature>
<accession>A0A1I7IK32</accession>
<protein>
    <recommendedName>
        <fullName evidence="4">Inner membrane protein</fullName>
    </recommendedName>
</protein>
<dbReference type="EMBL" id="FPBL01000009">
    <property type="protein sequence ID" value="SFU73273.1"/>
    <property type="molecule type" value="Genomic_DNA"/>
</dbReference>
<dbReference type="OrthoDB" id="8536306at2"/>
<evidence type="ECO:0000256" key="1">
    <source>
        <dbReference type="SAM" id="Phobius"/>
    </source>
</evidence>
<keyword evidence="1" id="KW-0472">Membrane</keyword>
<dbReference type="PANTHER" id="PTHR35813">
    <property type="entry name" value="INNER MEMBRANE PROTEIN YBAN"/>
    <property type="match status" value="1"/>
</dbReference>
<feature type="transmembrane region" description="Helical" evidence="1">
    <location>
        <begin position="126"/>
        <end position="142"/>
    </location>
</feature>
<dbReference type="Proteomes" id="UP000183926">
    <property type="component" value="Unassembled WGS sequence"/>
</dbReference>
<dbReference type="AlphaFoldDB" id="A0A1I7IK32"/>